<gene>
    <name evidence="7" type="ORF">EDB81DRAFT_700892</name>
</gene>
<dbReference type="AlphaFoldDB" id="A0A9P9IG19"/>
<protein>
    <submittedName>
        <fullName evidence="7">Lipid acyl hydrolase</fullName>
    </submittedName>
</protein>
<dbReference type="InterPro" id="IPR002641">
    <property type="entry name" value="PNPLA_dom"/>
</dbReference>
<dbReference type="EMBL" id="JAGMUV010000025">
    <property type="protein sequence ID" value="KAH7120603.1"/>
    <property type="molecule type" value="Genomic_DNA"/>
</dbReference>
<evidence type="ECO:0000256" key="1">
    <source>
        <dbReference type="ARBA" id="ARBA00022801"/>
    </source>
</evidence>
<dbReference type="PANTHER" id="PTHR24185">
    <property type="entry name" value="CALCIUM-INDEPENDENT PHOSPHOLIPASE A2-GAMMA"/>
    <property type="match status" value="1"/>
</dbReference>
<dbReference type="PROSITE" id="PS51635">
    <property type="entry name" value="PNPLA"/>
    <property type="match status" value="1"/>
</dbReference>
<feature type="region of interest" description="Disordered" evidence="5">
    <location>
        <begin position="315"/>
        <end position="343"/>
    </location>
</feature>
<keyword evidence="3 4" id="KW-0443">Lipid metabolism</keyword>
<dbReference type="InterPro" id="IPR016035">
    <property type="entry name" value="Acyl_Trfase/lysoPLipase"/>
</dbReference>
<evidence type="ECO:0000256" key="4">
    <source>
        <dbReference type="PROSITE-ProRule" id="PRU01161"/>
    </source>
</evidence>
<feature type="active site" description="Nucleophile" evidence="4">
    <location>
        <position position="43"/>
    </location>
</feature>
<dbReference type="SUPFAM" id="SSF52151">
    <property type="entry name" value="FabD/lysophospholipase-like"/>
    <property type="match status" value="1"/>
</dbReference>
<dbReference type="PANTHER" id="PTHR24185:SF1">
    <property type="entry name" value="CALCIUM-INDEPENDENT PHOSPHOLIPASE A2-GAMMA"/>
    <property type="match status" value="1"/>
</dbReference>
<name>A0A9P9IG19_9HYPO</name>
<evidence type="ECO:0000259" key="6">
    <source>
        <dbReference type="PROSITE" id="PS51635"/>
    </source>
</evidence>
<dbReference type="GO" id="GO:0016042">
    <property type="term" value="P:lipid catabolic process"/>
    <property type="evidence" value="ECO:0007669"/>
    <property type="project" value="UniProtKB-UniRule"/>
</dbReference>
<feature type="compositionally biased region" description="Polar residues" evidence="5">
    <location>
        <begin position="317"/>
        <end position="336"/>
    </location>
</feature>
<reference evidence="7" key="1">
    <citation type="journal article" date="2021" name="Nat. Commun.">
        <title>Genetic determinants of endophytism in the Arabidopsis root mycobiome.</title>
        <authorList>
            <person name="Mesny F."/>
            <person name="Miyauchi S."/>
            <person name="Thiergart T."/>
            <person name="Pickel B."/>
            <person name="Atanasova L."/>
            <person name="Karlsson M."/>
            <person name="Huettel B."/>
            <person name="Barry K.W."/>
            <person name="Haridas S."/>
            <person name="Chen C."/>
            <person name="Bauer D."/>
            <person name="Andreopoulos W."/>
            <person name="Pangilinan J."/>
            <person name="LaButti K."/>
            <person name="Riley R."/>
            <person name="Lipzen A."/>
            <person name="Clum A."/>
            <person name="Drula E."/>
            <person name="Henrissat B."/>
            <person name="Kohler A."/>
            <person name="Grigoriev I.V."/>
            <person name="Martin F.M."/>
            <person name="Hacquard S."/>
        </authorList>
    </citation>
    <scope>NUCLEOTIDE SEQUENCE</scope>
    <source>
        <strain evidence="7">MPI-CAGE-AT-0147</strain>
    </source>
</reference>
<accession>A0A9P9IG19</accession>
<feature type="region of interest" description="Disordered" evidence="5">
    <location>
        <begin position="1"/>
        <end position="20"/>
    </location>
</feature>
<sequence>MIDEQGDNPVSRAFADQPRTHSAFSRQPQLLPCYFFDYMVGTSTGGLIAVMLGRLRMSVDDSIKEYWILGNDIFRPRLYRYFRLHGAENLEKAINHVTQHHCGSHPQQERCHGASELLRQYDYAEYGDVSFREHPERQNFTCKVYNHSERFEKNHREYNPGILGRSKTNIWQACRATSAAPSYFPSITIGTNEFIDGGAGNNNPSNIAWNEALWMANPLDPLRGRVAALVSLGCGEKEQRHLFGSLWNPRYYLNFIKYAKGGVTNTTTADNETRGRAEQGGSDYFRFSVCRAESGHMQNGLAGVKLGDCKREPRKSVWQSTNSTQKPAEEQGSWSHIDSEKQPTRPQWYAELLKEAKPRGSGRKKGDFKPDKYNYTSYDTIFDSTAAYCTSGEESGGVSEEIDRCAAILLRRARDRQSNDPERWKCFVSHPSPHHALHLDSSIRPKRRDHGPIV</sequence>
<dbReference type="GO" id="GO:0046486">
    <property type="term" value="P:glycerolipid metabolic process"/>
    <property type="evidence" value="ECO:0007669"/>
    <property type="project" value="UniProtKB-ARBA"/>
</dbReference>
<feature type="short sequence motif" description="GXSXG" evidence="4">
    <location>
        <begin position="41"/>
        <end position="45"/>
    </location>
</feature>
<evidence type="ECO:0000313" key="7">
    <source>
        <dbReference type="EMBL" id="KAH7120603.1"/>
    </source>
</evidence>
<dbReference type="Proteomes" id="UP000738349">
    <property type="component" value="Unassembled WGS sequence"/>
</dbReference>
<feature type="active site" description="Proton acceptor" evidence="4">
    <location>
        <position position="196"/>
    </location>
</feature>
<evidence type="ECO:0000256" key="3">
    <source>
        <dbReference type="ARBA" id="ARBA00023098"/>
    </source>
</evidence>
<dbReference type="GO" id="GO:0019369">
    <property type="term" value="P:arachidonate metabolic process"/>
    <property type="evidence" value="ECO:0007669"/>
    <property type="project" value="TreeGrafter"/>
</dbReference>
<comment type="caution">
    <text evidence="7">The sequence shown here is derived from an EMBL/GenBank/DDBJ whole genome shotgun (WGS) entry which is preliminary data.</text>
</comment>
<evidence type="ECO:0000256" key="5">
    <source>
        <dbReference type="SAM" id="MobiDB-lite"/>
    </source>
</evidence>
<evidence type="ECO:0000313" key="8">
    <source>
        <dbReference type="Proteomes" id="UP000738349"/>
    </source>
</evidence>
<keyword evidence="8" id="KW-1185">Reference proteome</keyword>
<feature type="short sequence motif" description="DGA/G" evidence="4">
    <location>
        <begin position="196"/>
        <end position="198"/>
    </location>
</feature>
<organism evidence="7 8">
    <name type="scientific">Dactylonectria macrodidyma</name>
    <dbReference type="NCBI Taxonomy" id="307937"/>
    <lineage>
        <taxon>Eukaryota</taxon>
        <taxon>Fungi</taxon>
        <taxon>Dikarya</taxon>
        <taxon>Ascomycota</taxon>
        <taxon>Pezizomycotina</taxon>
        <taxon>Sordariomycetes</taxon>
        <taxon>Hypocreomycetidae</taxon>
        <taxon>Hypocreales</taxon>
        <taxon>Nectriaceae</taxon>
        <taxon>Dactylonectria</taxon>
    </lineage>
</organism>
<dbReference type="GO" id="GO:0016020">
    <property type="term" value="C:membrane"/>
    <property type="evidence" value="ECO:0007669"/>
    <property type="project" value="TreeGrafter"/>
</dbReference>
<proteinExistence type="predicted"/>
<feature type="domain" description="PNPLA" evidence="6">
    <location>
        <begin position="1"/>
        <end position="209"/>
    </location>
</feature>
<keyword evidence="2 4" id="KW-0442">Lipid degradation</keyword>
<keyword evidence="1 4" id="KW-0378">Hydrolase</keyword>
<comment type="caution">
    <text evidence="4">Lacks conserved residue(s) required for the propagation of feature annotation.</text>
</comment>
<dbReference type="Pfam" id="PF01734">
    <property type="entry name" value="Patatin"/>
    <property type="match status" value="1"/>
</dbReference>
<dbReference type="GO" id="GO:0047499">
    <property type="term" value="F:calcium-independent phospholipase A2 activity"/>
    <property type="evidence" value="ECO:0007669"/>
    <property type="project" value="TreeGrafter"/>
</dbReference>
<dbReference type="OrthoDB" id="1658288at2759"/>
<dbReference type="Gene3D" id="3.40.1090.10">
    <property type="entry name" value="Cytosolic phospholipase A2 catalytic domain"/>
    <property type="match status" value="1"/>
</dbReference>
<evidence type="ECO:0000256" key="2">
    <source>
        <dbReference type="ARBA" id="ARBA00022963"/>
    </source>
</evidence>